<name>A0A2H0BI86_UNCKA</name>
<dbReference type="AlphaFoldDB" id="A0A2H0BI86"/>
<dbReference type="EMBL" id="PCSU01000021">
    <property type="protein sequence ID" value="PIP56728.1"/>
    <property type="molecule type" value="Genomic_DNA"/>
</dbReference>
<evidence type="ECO:0000313" key="2">
    <source>
        <dbReference type="Proteomes" id="UP000228495"/>
    </source>
</evidence>
<reference evidence="1 2" key="1">
    <citation type="submission" date="2017-09" db="EMBL/GenBank/DDBJ databases">
        <title>Depth-based differentiation of microbial function through sediment-hosted aquifers and enrichment of novel symbionts in the deep terrestrial subsurface.</title>
        <authorList>
            <person name="Probst A.J."/>
            <person name="Ladd B."/>
            <person name="Jarett J.K."/>
            <person name="Geller-Mcgrath D.E."/>
            <person name="Sieber C.M."/>
            <person name="Emerson J.B."/>
            <person name="Anantharaman K."/>
            <person name="Thomas B.C."/>
            <person name="Malmstrom R."/>
            <person name="Stieglmeier M."/>
            <person name="Klingl A."/>
            <person name="Woyke T."/>
            <person name="Ryan C.M."/>
            <person name="Banfield J.F."/>
        </authorList>
    </citation>
    <scope>NUCLEOTIDE SEQUENCE [LARGE SCALE GENOMIC DNA]</scope>
    <source>
        <strain evidence="1">CG22_combo_CG10-13_8_21_14_all_39_12</strain>
    </source>
</reference>
<organism evidence="1 2">
    <name type="scientific">candidate division WWE3 bacterium CG22_combo_CG10-13_8_21_14_all_39_12</name>
    <dbReference type="NCBI Taxonomy" id="1975094"/>
    <lineage>
        <taxon>Bacteria</taxon>
        <taxon>Katanobacteria</taxon>
    </lineage>
</organism>
<gene>
    <name evidence="1" type="ORF">COX05_01525</name>
</gene>
<sequence>MTSLTIVASDLQAKYGDIKNESNESKFFIKIANYGKCIHDNTQLKPISRQLRKEFKADLKPFVDSWEKFIKEWEPLAIDLISTAKKAGIKDVGPLQNELAELKQKIKKPSFSYELDEIYGYIRPYNEVILKFKNAGKIALISKKHLVKDNNQLTKLDLLYRNASAEWDRFKTLREVSDWRSLDQIMRLYYGMYGGKGKEHYFNSNDAIDSIYEYYMSQISRGERPVDSFLKRHVYEEYLDKLHKYLLPRIEELAQNSTNNKITIDRKKSSTEFHLSINDREIRVNDYLIAKPHAVGSNHDFLEEITKRTPGSQIKRDNLPPDLQKEIGTKSFIKILNALGFTGEITKAFFYKVDANSLYFSGNTVKREQLIKSGINVRLFIKQLEAADAKYHPD</sequence>
<accession>A0A2H0BI86</accession>
<protein>
    <submittedName>
        <fullName evidence="1">Uncharacterized protein</fullName>
    </submittedName>
</protein>
<dbReference type="Proteomes" id="UP000228495">
    <property type="component" value="Unassembled WGS sequence"/>
</dbReference>
<proteinExistence type="predicted"/>
<evidence type="ECO:0000313" key="1">
    <source>
        <dbReference type="EMBL" id="PIP56728.1"/>
    </source>
</evidence>
<comment type="caution">
    <text evidence="1">The sequence shown here is derived from an EMBL/GenBank/DDBJ whole genome shotgun (WGS) entry which is preliminary data.</text>
</comment>